<reference evidence="1" key="1">
    <citation type="journal article" date="2006" name="Nature">
        <title>Deciphering the evolution and metabolism of an anammox bacterium from a community genome.</title>
        <authorList>
            <person name="Strous M."/>
            <person name="Pelletier E."/>
            <person name="Mangenot S."/>
            <person name="Rattei T."/>
            <person name="Lehner A."/>
            <person name="Taylor M.W."/>
            <person name="Horn M."/>
            <person name="Daims H."/>
            <person name="Bartol-Mavel D."/>
            <person name="Wincker P."/>
            <person name="Barbe V."/>
            <person name="Fonknechten N."/>
            <person name="Vallenet D."/>
            <person name="Segurens B."/>
            <person name="Schenowitz-Truong C."/>
            <person name="Medigue C."/>
            <person name="Collingro A."/>
            <person name="Snel B."/>
            <person name="Dutilh B.E."/>
            <person name="OpDenCamp H.J.M."/>
            <person name="vanDerDrift C."/>
            <person name="Cirpus I."/>
            <person name="vanDePas-Schoonen K.T."/>
            <person name="Harhangi H.R."/>
            <person name="vanNiftrik L."/>
            <person name="Schmid M."/>
            <person name="Keltjens J."/>
            <person name="vanDeVossenberg J."/>
            <person name="Kartal B."/>
            <person name="Meier H."/>
            <person name="Frishman D."/>
            <person name="Huynen M.A."/>
            <person name="Mewes H."/>
            <person name="Weissenbach J."/>
            <person name="Jetten M.S.M."/>
            <person name="Wagner M."/>
            <person name="LePaslier D."/>
        </authorList>
    </citation>
    <scope>NUCLEOTIDE SEQUENCE</scope>
</reference>
<sequence>MIQNPIHKALLTFQNCSVRYLLMGGQACILYGGSEFSRDIDFSIGIDTKNISAIKKALHCLKAETIFVPPLGKQVLRRGHACHFRCNAEGVEGLRIDMMAKMRGCSDFEQLWERRSIVKLPEIGEMGILSLPDLIQAKKTQCEKDWPMIRRLIETDVTQGYRKAGKEKIIFWLMECRTPVLLMEIARKNAALCKNLIPTRSLLKAVLNQNVEEIESLLIQEESAERKKDREYWLPLKKELEQWRLGRKS</sequence>
<proteinExistence type="predicted"/>
<evidence type="ECO:0008006" key="2">
    <source>
        <dbReference type="Google" id="ProtNLM"/>
    </source>
</evidence>
<name>Q1Q399_KUEST</name>
<accession>Q1Q399</accession>
<dbReference type="Gene3D" id="3.30.460.40">
    <property type="match status" value="1"/>
</dbReference>
<protein>
    <recommendedName>
        <fullName evidence="2">Nucleotidyl transferase AbiEii/AbiGii toxin family protein</fullName>
    </recommendedName>
</protein>
<gene>
    <name evidence="1" type="ORF">kuste3722</name>
</gene>
<dbReference type="EMBL" id="CT573071">
    <property type="protein sequence ID" value="CAJ74485.1"/>
    <property type="molecule type" value="Genomic_DNA"/>
</dbReference>
<dbReference type="InterPro" id="IPR043519">
    <property type="entry name" value="NT_sf"/>
</dbReference>
<dbReference type="AlphaFoldDB" id="Q1Q399"/>
<reference evidence="1" key="2">
    <citation type="submission" date="2006-01" db="EMBL/GenBank/DDBJ databases">
        <authorList>
            <person name="Genoscope"/>
        </authorList>
    </citation>
    <scope>NUCLEOTIDE SEQUENCE</scope>
</reference>
<dbReference type="RefSeq" id="WP_169704140.1">
    <property type="nucleotide sequence ID" value="NZ_OCTL01000125.1"/>
</dbReference>
<evidence type="ECO:0000313" key="1">
    <source>
        <dbReference type="EMBL" id="CAJ74485.1"/>
    </source>
</evidence>
<dbReference type="SUPFAM" id="SSF81301">
    <property type="entry name" value="Nucleotidyltransferase"/>
    <property type="match status" value="1"/>
</dbReference>
<organism evidence="1">
    <name type="scientific">Kuenenia stuttgartiensis</name>
    <dbReference type="NCBI Taxonomy" id="174633"/>
    <lineage>
        <taxon>Bacteria</taxon>
        <taxon>Pseudomonadati</taxon>
        <taxon>Planctomycetota</taxon>
        <taxon>Candidatus Brocadiia</taxon>
        <taxon>Candidatus Brocadiales</taxon>
        <taxon>Candidatus Brocadiaceae</taxon>
        <taxon>Candidatus Kuenenia</taxon>
    </lineage>
</organism>